<feature type="transmembrane region" description="Helical" evidence="11">
    <location>
        <begin position="949"/>
        <end position="970"/>
    </location>
</feature>
<evidence type="ECO:0000256" key="2">
    <source>
        <dbReference type="ARBA" id="ARBA00022448"/>
    </source>
</evidence>
<dbReference type="GO" id="GO:0015297">
    <property type="term" value="F:antiporter activity"/>
    <property type="evidence" value="ECO:0007669"/>
    <property type="project" value="UniProtKB-KW"/>
</dbReference>
<comment type="caution">
    <text evidence="15">The sequence shown here is derived from an EMBL/GenBank/DDBJ whole genome shotgun (WGS) entry which is preliminary data.</text>
</comment>
<evidence type="ECO:0000256" key="9">
    <source>
        <dbReference type="ARBA" id="ARBA00023136"/>
    </source>
</evidence>
<evidence type="ECO:0000256" key="7">
    <source>
        <dbReference type="ARBA" id="ARBA00022989"/>
    </source>
</evidence>
<feature type="transmembrane region" description="Helical" evidence="11">
    <location>
        <begin position="1013"/>
        <end position="1035"/>
    </location>
</feature>
<dbReference type="InterPro" id="IPR057290">
    <property type="entry name" value="CHX17_C"/>
</dbReference>
<dbReference type="GO" id="GO:0016020">
    <property type="term" value="C:membrane"/>
    <property type="evidence" value="ECO:0007669"/>
    <property type="project" value="UniProtKB-SubCell"/>
</dbReference>
<dbReference type="InterPro" id="IPR006153">
    <property type="entry name" value="Cation/H_exchanger_TM"/>
</dbReference>
<accession>A0A9Q0J997</accession>
<dbReference type="GO" id="GO:0006885">
    <property type="term" value="P:regulation of pH"/>
    <property type="evidence" value="ECO:0007669"/>
    <property type="project" value="TreeGrafter"/>
</dbReference>
<dbReference type="GO" id="GO:1902600">
    <property type="term" value="P:proton transmembrane transport"/>
    <property type="evidence" value="ECO:0007669"/>
    <property type="project" value="InterPro"/>
</dbReference>
<evidence type="ECO:0000256" key="1">
    <source>
        <dbReference type="ARBA" id="ARBA00004141"/>
    </source>
</evidence>
<evidence type="ECO:0000256" key="4">
    <source>
        <dbReference type="ARBA" id="ARBA00022538"/>
    </source>
</evidence>
<evidence type="ECO:0000259" key="14">
    <source>
        <dbReference type="Pfam" id="PF23259"/>
    </source>
</evidence>
<comment type="subcellular location">
    <subcellularLocation>
        <location evidence="1">Membrane</location>
        <topology evidence="1">Multi-pass membrane protein</topology>
    </subcellularLocation>
</comment>
<gene>
    <name evidence="15" type="ORF">Tsubulata_002137</name>
</gene>
<feature type="transmembrane region" description="Helical" evidence="11">
    <location>
        <begin position="667"/>
        <end position="683"/>
    </location>
</feature>
<protein>
    <recommendedName>
        <fullName evidence="17">Cation/H+ exchanger domain-containing protein</fullName>
    </recommendedName>
</protein>
<feature type="transmembrane region" description="Helical" evidence="11">
    <location>
        <begin position="829"/>
        <end position="850"/>
    </location>
</feature>
<keyword evidence="16" id="KW-1185">Reference proteome</keyword>
<feature type="transmembrane region" description="Helical" evidence="11">
    <location>
        <begin position="982"/>
        <end position="1001"/>
    </location>
</feature>
<comment type="similarity">
    <text evidence="10">Belongs to the monovalent cation:proton antiporter 2 (CPA2) transporter (TC 2.A.37) family. CHX (TC 2.A.37.4) subfamily.</text>
</comment>
<evidence type="ECO:0000256" key="6">
    <source>
        <dbReference type="ARBA" id="ARBA00022958"/>
    </source>
</evidence>
<dbReference type="GO" id="GO:0012505">
    <property type="term" value="C:endomembrane system"/>
    <property type="evidence" value="ECO:0007669"/>
    <property type="project" value="TreeGrafter"/>
</dbReference>
<feature type="transmembrane region" description="Helical" evidence="11">
    <location>
        <begin position="636"/>
        <end position="655"/>
    </location>
</feature>
<dbReference type="Pfam" id="PF23259">
    <property type="entry name" value="CHX17_C"/>
    <property type="match status" value="1"/>
</dbReference>
<feature type="domain" description="Cation/H+ exchanger transmembrane" evidence="12">
    <location>
        <begin position="652"/>
        <end position="1031"/>
    </location>
</feature>
<feature type="transmembrane region" description="Helical" evidence="11">
    <location>
        <begin position="401"/>
        <end position="423"/>
    </location>
</feature>
<evidence type="ECO:0000256" key="11">
    <source>
        <dbReference type="SAM" id="Phobius"/>
    </source>
</evidence>
<dbReference type="PANTHER" id="PTHR32468">
    <property type="entry name" value="CATION/H + ANTIPORTER"/>
    <property type="match status" value="1"/>
</dbReference>
<keyword evidence="7 11" id="KW-1133">Transmembrane helix</keyword>
<evidence type="ECO:0000256" key="5">
    <source>
        <dbReference type="ARBA" id="ARBA00022692"/>
    </source>
</evidence>
<dbReference type="EMBL" id="JAKUCV010005153">
    <property type="protein sequence ID" value="KAJ4832350.1"/>
    <property type="molecule type" value="Genomic_DNA"/>
</dbReference>
<keyword evidence="8" id="KW-0406">Ion transport</keyword>
<feature type="transmembrane region" description="Helical" evidence="11">
    <location>
        <begin position="766"/>
        <end position="788"/>
    </location>
</feature>
<evidence type="ECO:0000256" key="10">
    <source>
        <dbReference type="ARBA" id="ARBA00038341"/>
    </source>
</evidence>
<evidence type="ECO:0000256" key="8">
    <source>
        <dbReference type="ARBA" id="ARBA00023065"/>
    </source>
</evidence>
<dbReference type="GO" id="GO:0006813">
    <property type="term" value="P:potassium ion transport"/>
    <property type="evidence" value="ECO:0007669"/>
    <property type="project" value="UniProtKB-KW"/>
</dbReference>
<keyword evidence="2" id="KW-0813">Transport</keyword>
<evidence type="ECO:0000256" key="3">
    <source>
        <dbReference type="ARBA" id="ARBA00022449"/>
    </source>
</evidence>
<feature type="domain" description="Cation/H(+) antiporter central" evidence="13">
    <location>
        <begin position="479"/>
        <end position="609"/>
    </location>
</feature>
<proteinExistence type="inferred from homology"/>
<feature type="transmembrane region" description="Helical" evidence="11">
    <location>
        <begin position="800"/>
        <end position="823"/>
    </location>
</feature>
<dbReference type="PANTHER" id="PTHR32468:SF34">
    <property type="entry name" value="CATION_H(+) ANTIPORTER 18"/>
    <property type="match status" value="1"/>
</dbReference>
<evidence type="ECO:0000259" key="13">
    <source>
        <dbReference type="Pfam" id="PF23256"/>
    </source>
</evidence>
<evidence type="ECO:0008006" key="17">
    <source>
        <dbReference type="Google" id="ProtNLM"/>
    </source>
</evidence>
<dbReference type="Gene3D" id="1.20.1530.20">
    <property type="match status" value="2"/>
</dbReference>
<feature type="transmembrane region" description="Helical" evidence="11">
    <location>
        <begin position="370"/>
        <end position="389"/>
    </location>
</feature>
<feature type="transmembrane region" description="Helical" evidence="11">
    <location>
        <begin position="337"/>
        <end position="358"/>
    </location>
</feature>
<dbReference type="Pfam" id="PF23256">
    <property type="entry name" value="CHX17_2nd"/>
    <property type="match status" value="2"/>
</dbReference>
<feature type="transmembrane region" description="Helical" evidence="11">
    <location>
        <begin position="30"/>
        <end position="50"/>
    </location>
</feature>
<name>A0A9Q0J997_9ROSI</name>
<feature type="domain" description="Cation/H(+) antiporter central" evidence="13">
    <location>
        <begin position="1092"/>
        <end position="1231"/>
    </location>
</feature>
<keyword evidence="5 11" id="KW-0812">Transmembrane</keyword>
<reference evidence="15" key="2">
    <citation type="journal article" date="2023" name="Plants (Basel)">
        <title>Annotation of the Turnera subulata (Passifloraceae) Draft Genome Reveals the S-Locus Evolved after the Divergence of Turneroideae from Passifloroideae in a Stepwise Manner.</title>
        <authorList>
            <person name="Henning P.M."/>
            <person name="Roalson E.H."/>
            <person name="Mir W."/>
            <person name="McCubbin A.G."/>
            <person name="Shore J.S."/>
        </authorList>
    </citation>
    <scope>NUCLEOTIDE SEQUENCE</scope>
    <source>
        <strain evidence="15">F60SS</strain>
    </source>
</reference>
<dbReference type="FunFam" id="1.20.1530.20:FF:000003">
    <property type="entry name" value="Cation/H(+) antiporter 15"/>
    <property type="match status" value="2"/>
</dbReference>
<feature type="transmembrane region" description="Helical" evidence="11">
    <location>
        <begin position="259"/>
        <end position="292"/>
    </location>
</feature>
<feature type="transmembrane region" description="Helical" evidence="11">
    <location>
        <begin position="120"/>
        <end position="142"/>
    </location>
</feature>
<evidence type="ECO:0000313" key="15">
    <source>
        <dbReference type="EMBL" id="KAJ4832350.1"/>
    </source>
</evidence>
<feature type="transmembrane region" description="Helical" evidence="11">
    <location>
        <begin position="188"/>
        <end position="212"/>
    </location>
</feature>
<dbReference type="InterPro" id="IPR050794">
    <property type="entry name" value="CPA2_transporter"/>
</dbReference>
<dbReference type="OrthoDB" id="2687058at2759"/>
<reference evidence="15" key="1">
    <citation type="submission" date="2022-02" db="EMBL/GenBank/DDBJ databases">
        <authorList>
            <person name="Henning P.M."/>
            <person name="McCubbin A.G."/>
            <person name="Shore J.S."/>
        </authorList>
    </citation>
    <scope>NUCLEOTIDE SEQUENCE</scope>
    <source>
        <strain evidence="15">F60SS</strain>
        <tissue evidence="15">Leaves</tissue>
    </source>
</reference>
<sequence length="1417" mass="153555">MGMAPNTTVCPAPMKPTSNGVFQGDNPLDFALPLAILQICLVIFLTRGLAVLLRPLKQPRGGILLGPSAFGRSKTYLNVVFPPKSLTVLDTLANIGLIFFLFLAGLELDPKSIRRTGKKALAIAVAGISLPFAMGIGSSFVLRATISKGVNNTSFLVFMGVALSITAFPVLARILAELKLLTTDIGRMAMSAAAVNDVAAWILLALAIALSGSNQSPLISIWVFLSGCAFVLCAIIVVPPIFRWMSKRCSEGEPVDEMYVCATLVAVLAAGFVTDAIGIHAMFGAFVLGVLIPKEGPFAGALVEKVEDLVSGLFLPLYFVSSGLKTNVATIQGLQSWGLLVLVIFTACFGKIVGTVAVSLSCKVPVREALALGFLMNTKGLVELIVLNIGKDRKVLNDETFSIMVLMALFTTFITTPLVMAVYKPARRARGDDYKHRTIERKNSDTQLRILACFHGSRNIPSIINLLEASRGVQKAEGLCVYAMHLMELSERSSAILMVHKARENGLPFWNKGKHSDNHVVVAFDAFQQLSRVSVRPMTAISSLSDIHEDICTTAERKKAALIILPFHKHQRVDGSLETTRTDFQWVNRRVLSHAPCSVGILVDRGLGMALNATVCPSPMKPTSNGVFQGDNPLDFAVPLAILQICLVVVLTRGLALVLRPLRQPRVIAEIIGGILLGPSVFGRSKTYLHAVFPPKSLTVLDTLANIGLIFFLFLAGLELDLNSLRKTGKKTLAVAAAGITLPFAMGIGSSFVLRATISKGVNSTAFLVFMGVALSITAFPVLARILAELKLLTTDIGRMALSAAAVNDVAAWILLALAIALSGANHSPLISCWVLLSGCAFVLCAILVVPPIFRWMSKRCPEGEPVDEMYVCATLAAVLASGFVTDAIGIHSMFGAFVIGILIPKEGPFVGALVEKVEDLVSGLFLPLYFVSSGLKTNVATIQGVQSWGLLALVIVTACFGKIVGTVAVSLSCKVPFRESLALGFLMNTKGLVELIVLNIGKDRKVLNDETFSIMVLMALFTTFITTPLVMAVYKPARTARHADYKHRTIERKNSDTQLRVLACFHGSRNIPSIINLFEASRGVQKAEEGLRVYAMHLMELSERSSAILMVHKARENGVPFWNKGRGSDSNHVVVAFDAFQQLSQVSVRPMTAISSLSNIHEDICSTAQRKRAALIILPFHKHQWVDGSFETARTDFQLVNKRVLSQAPCSVGILVDRGLGGATHVPASNVSYLVTVLFFGGRDDREALAYGARMAEHPGINLVVIRFFDRLETSQESIAVDAEDNPNTTSPYLDEAFLSEFKHKVSRDESIKFEDKYVRESSEAVDAINEVRHCNLFLVGRMPEGGVALALNRRSECPELGPVGSLLASSDIPTMASVLVFNLRNLSSRLYWTDGRGTRTHYNHSIACFYITHLR</sequence>
<dbReference type="Proteomes" id="UP001141552">
    <property type="component" value="Unassembled WGS sequence"/>
</dbReference>
<keyword evidence="3" id="KW-0050">Antiport</keyword>
<feature type="domain" description="Cation/H+ exchanger transmembrane" evidence="12">
    <location>
        <begin position="62"/>
        <end position="419"/>
    </location>
</feature>
<feature type="domain" description="Cation/H(+) antiporter C-terminal" evidence="14">
    <location>
        <begin position="1235"/>
        <end position="1383"/>
    </location>
</feature>
<dbReference type="InterPro" id="IPR057291">
    <property type="entry name" value="CHX17_2nd"/>
</dbReference>
<feature type="transmembrane region" description="Helical" evidence="11">
    <location>
        <begin position="732"/>
        <end position="754"/>
    </location>
</feature>
<dbReference type="Pfam" id="PF00999">
    <property type="entry name" value="Na_H_Exchanger"/>
    <property type="match status" value="2"/>
</dbReference>
<keyword evidence="4" id="KW-0633">Potassium transport</keyword>
<feature type="transmembrane region" description="Helical" evidence="11">
    <location>
        <begin position="871"/>
        <end position="904"/>
    </location>
</feature>
<feature type="transmembrane region" description="Helical" evidence="11">
    <location>
        <begin position="218"/>
        <end position="238"/>
    </location>
</feature>
<feature type="transmembrane region" description="Helical" evidence="11">
    <location>
        <begin position="87"/>
        <end position="108"/>
    </location>
</feature>
<evidence type="ECO:0000259" key="12">
    <source>
        <dbReference type="Pfam" id="PF00999"/>
    </source>
</evidence>
<feature type="transmembrane region" description="Helical" evidence="11">
    <location>
        <begin position="703"/>
        <end position="720"/>
    </location>
</feature>
<feature type="transmembrane region" description="Helical" evidence="11">
    <location>
        <begin position="154"/>
        <end position="176"/>
    </location>
</feature>
<feature type="transmembrane region" description="Helical" evidence="11">
    <location>
        <begin position="312"/>
        <end position="330"/>
    </location>
</feature>
<keyword evidence="6" id="KW-0630">Potassium</keyword>
<organism evidence="15 16">
    <name type="scientific">Turnera subulata</name>
    <dbReference type="NCBI Taxonomy" id="218843"/>
    <lineage>
        <taxon>Eukaryota</taxon>
        <taxon>Viridiplantae</taxon>
        <taxon>Streptophyta</taxon>
        <taxon>Embryophyta</taxon>
        <taxon>Tracheophyta</taxon>
        <taxon>Spermatophyta</taxon>
        <taxon>Magnoliopsida</taxon>
        <taxon>eudicotyledons</taxon>
        <taxon>Gunneridae</taxon>
        <taxon>Pentapetalae</taxon>
        <taxon>rosids</taxon>
        <taxon>fabids</taxon>
        <taxon>Malpighiales</taxon>
        <taxon>Passifloraceae</taxon>
        <taxon>Turnera</taxon>
    </lineage>
</organism>
<dbReference type="InterPro" id="IPR038770">
    <property type="entry name" value="Na+/solute_symporter_sf"/>
</dbReference>
<evidence type="ECO:0000313" key="16">
    <source>
        <dbReference type="Proteomes" id="UP001141552"/>
    </source>
</evidence>
<keyword evidence="9 11" id="KW-0472">Membrane</keyword>